<name>A0A1F6D0D0_HANXR</name>
<dbReference type="Pfam" id="PF01565">
    <property type="entry name" value="FAD_binding_4"/>
    <property type="match status" value="1"/>
</dbReference>
<dbReference type="InterPro" id="IPR016167">
    <property type="entry name" value="FAD-bd_PCMH_sub1"/>
</dbReference>
<dbReference type="GO" id="GO:0008720">
    <property type="term" value="F:D-lactate dehydrogenase (NAD+) activity"/>
    <property type="evidence" value="ECO:0007669"/>
    <property type="project" value="TreeGrafter"/>
</dbReference>
<dbReference type="GO" id="GO:0004458">
    <property type="term" value="F:D-lactate dehydrogenase (cytochrome) activity"/>
    <property type="evidence" value="ECO:0007669"/>
    <property type="project" value="TreeGrafter"/>
</dbReference>
<accession>A0A1F6D0D0</accession>
<evidence type="ECO:0000313" key="5">
    <source>
        <dbReference type="Proteomes" id="UP000178606"/>
    </source>
</evidence>
<dbReference type="InterPro" id="IPR016171">
    <property type="entry name" value="Vanillyl_alc_oxidase_C-sub2"/>
</dbReference>
<dbReference type="PROSITE" id="PS51387">
    <property type="entry name" value="FAD_PCMH"/>
    <property type="match status" value="1"/>
</dbReference>
<evidence type="ECO:0000259" key="3">
    <source>
        <dbReference type="PROSITE" id="PS51387"/>
    </source>
</evidence>
<keyword evidence="2" id="KW-0274">FAD</keyword>
<reference evidence="4 5" key="1">
    <citation type="journal article" date="2016" name="Nat. Commun.">
        <title>Thousands of microbial genomes shed light on interconnected biogeochemical processes in an aquifer system.</title>
        <authorList>
            <person name="Anantharaman K."/>
            <person name="Brown C.T."/>
            <person name="Hug L.A."/>
            <person name="Sharon I."/>
            <person name="Castelle C.J."/>
            <person name="Probst A.J."/>
            <person name="Thomas B.C."/>
            <person name="Singh A."/>
            <person name="Wilkins M.J."/>
            <person name="Karaoz U."/>
            <person name="Brodie E.L."/>
            <person name="Williams K.H."/>
            <person name="Hubbard S.S."/>
            <person name="Banfield J.F."/>
        </authorList>
    </citation>
    <scope>NUCLEOTIDE SEQUENCE [LARGE SCALE GENOMIC DNA]</scope>
    <source>
        <strain evidence="5">RIFCSPLOWO2_12_FULL_64_10</strain>
    </source>
</reference>
<evidence type="ECO:0000256" key="1">
    <source>
        <dbReference type="ARBA" id="ARBA00022630"/>
    </source>
</evidence>
<dbReference type="InterPro" id="IPR016169">
    <property type="entry name" value="FAD-bd_PCMH_sub2"/>
</dbReference>
<sequence>MVLPPNVSRAEFERALRDFAAAVGAQWVMRAEDDMNTYRDPYSPFFGEPSDPVPSAAVAPQTTEQVQEVVRIAGRYNIPLWTVSTGKNLGYGTAAPRLSGSVVVDLKRMNRILEVNEKHAYALVEPGVNYYDLYNYIREKGYKLWLDVASPGWGSVLGNAIERGIGYTPYGDHFAQQSGMEVVLPDGELLRTGMGAMPAAKTWQQFRYGYGPYLDGLFTQTSLGIVTKMGIGLMPEPPAYRSCMIMAPRKDDLVAMVDTMRPLRQADIIANISNLGTGHMEVPDPRVVMELMTGKIPEARHEDVFADNGVGYWNNRIALYGMPKAVEEMWEHVRDVHSNISGIKFSSSLFRDGKIDPEKEDFRVKLQMGYPSMAEWSLMGPSDGHLFFSPIIPFEGAEAARSIAVCDKVSRKYGTRYFGGPYLPTTRRSLLVTMGAGIKKGDPEFNRRTIDYLNEMIVVAAENGWGEYRTPLAFMDQVMDTYSYNNHALRRFQERLKDAIDPRGILSPGKNGIWPQAYRAERERGTRL</sequence>
<dbReference type="Gene3D" id="3.40.462.10">
    <property type="entry name" value="FAD-linked oxidases, C-terminal domain"/>
    <property type="match status" value="1"/>
</dbReference>
<organism evidence="4 5">
    <name type="scientific">Handelsmanbacteria sp. (strain RIFCSPLOWO2_12_FULL_64_10)</name>
    <dbReference type="NCBI Taxonomy" id="1817868"/>
    <lineage>
        <taxon>Bacteria</taxon>
        <taxon>Candidatus Handelsmaniibacteriota</taxon>
    </lineage>
</organism>
<dbReference type="Proteomes" id="UP000178606">
    <property type="component" value="Unassembled WGS sequence"/>
</dbReference>
<proteinExistence type="predicted"/>
<dbReference type="PANTHER" id="PTHR11748">
    <property type="entry name" value="D-LACTATE DEHYDROGENASE"/>
    <property type="match status" value="1"/>
</dbReference>
<dbReference type="SUPFAM" id="SSF56176">
    <property type="entry name" value="FAD-binding/transporter-associated domain-like"/>
    <property type="match status" value="1"/>
</dbReference>
<feature type="domain" description="FAD-binding PCMH-type" evidence="3">
    <location>
        <begin position="50"/>
        <end position="236"/>
    </location>
</feature>
<dbReference type="AlphaFoldDB" id="A0A1F6D0D0"/>
<dbReference type="Gene3D" id="3.30.465.10">
    <property type="match status" value="1"/>
</dbReference>
<dbReference type="InterPro" id="IPR036318">
    <property type="entry name" value="FAD-bd_PCMH-like_sf"/>
</dbReference>
<evidence type="ECO:0000256" key="2">
    <source>
        <dbReference type="ARBA" id="ARBA00022827"/>
    </source>
</evidence>
<gene>
    <name evidence="4" type="ORF">A3F84_13120</name>
</gene>
<dbReference type="GO" id="GO:1903457">
    <property type="term" value="P:lactate catabolic process"/>
    <property type="evidence" value="ECO:0007669"/>
    <property type="project" value="TreeGrafter"/>
</dbReference>
<dbReference type="InterPro" id="IPR006094">
    <property type="entry name" value="Oxid_FAD_bind_N"/>
</dbReference>
<dbReference type="PANTHER" id="PTHR11748:SF114">
    <property type="entry name" value="ARYL-ALCOHOL OXIDASE VANILLYL-ALCOHOL OXIDASE (AFU_ORTHOLOGUE AFUA_3G09500)-RELATED"/>
    <property type="match status" value="1"/>
</dbReference>
<dbReference type="GO" id="GO:0071949">
    <property type="term" value="F:FAD binding"/>
    <property type="evidence" value="ECO:0007669"/>
    <property type="project" value="InterPro"/>
</dbReference>
<comment type="caution">
    <text evidence="4">The sequence shown here is derived from an EMBL/GenBank/DDBJ whole genome shotgun (WGS) entry which is preliminary data.</text>
</comment>
<dbReference type="Gene3D" id="1.10.45.10">
    <property type="entry name" value="Vanillyl-alcohol Oxidase, Chain A, domain 4"/>
    <property type="match status" value="1"/>
</dbReference>
<dbReference type="InterPro" id="IPR016166">
    <property type="entry name" value="FAD-bd_PCMH"/>
</dbReference>
<evidence type="ECO:0000313" key="4">
    <source>
        <dbReference type="EMBL" id="OGG54770.1"/>
    </source>
</evidence>
<dbReference type="EMBL" id="MFKF01000096">
    <property type="protein sequence ID" value="OGG54770.1"/>
    <property type="molecule type" value="Genomic_DNA"/>
</dbReference>
<keyword evidence="1" id="KW-0285">Flavoprotein</keyword>
<dbReference type="InterPro" id="IPR016164">
    <property type="entry name" value="FAD-linked_Oxase-like_C"/>
</dbReference>
<dbReference type="InterPro" id="IPR016170">
    <property type="entry name" value="Cytok_DH_C_sf"/>
</dbReference>
<protein>
    <recommendedName>
        <fullName evidence="3">FAD-binding PCMH-type domain-containing protein</fullName>
    </recommendedName>
</protein>
<dbReference type="SUPFAM" id="SSF55103">
    <property type="entry name" value="FAD-linked oxidases, C-terminal domain"/>
    <property type="match status" value="1"/>
</dbReference>
<dbReference type="Gene3D" id="3.30.43.10">
    <property type="entry name" value="Uridine Diphospho-n-acetylenolpyruvylglucosamine Reductase, domain 2"/>
    <property type="match status" value="1"/>
</dbReference>